<evidence type="ECO:0000256" key="1">
    <source>
        <dbReference type="ARBA" id="ARBA00004141"/>
    </source>
</evidence>
<evidence type="ECO:0000256" key="6">
    <source>
        <dbReference type="SAM" id="Phobius"/>
    </source>
</evidence>
<reference evidence="7 8" key="1">
    <citation type="submission" date="2021-12" db="EMBL/GenBank/DDBJ databases">
        <title>High titer production of polyol ester of fatty acids by Rhodotorula paludigena BS15 towards product separation-free biomass refinery.</title>
        <authorList>
            <person name="Mano J."/>
            <person name="Ono H."/>
            <person name="Tanaka T."/>
            <person name="Naito K."/>
            <person name="Sushida H."/>
            <person name="Ike M."/>
            <person name="Tokuyasu K."/>
            <person name="Kitaoka M."/>
        </authorList>
    </citation>
    <scope>NUCLEOTIDE SEQUENCE [LARGE SCALE GENOMIC DNA]</scope>
    <source>
        <strain evidence="7 8">BS15</strain>
    </source>
</reference>
<evidence type="ECO:0000313" key="7">
    <source>
        <dbReference type="EMBL" id="GJN89730.1"/>
    </source>
</evidence>
<keyword evidence="3 6" id="KW-1133">Transmembrane helix</keyword>
<feature type="transmembrane region" description="Helical" evidence="6">
    <location>
        <begin position="78"/>
        <end position="106"/>
    </location>
</feature>
<dbReference type="EMBL" id="BQKY01000005">
    <property type="protein sequence ID" value="GJN89730.1"/>
    <property type="molecule type" value="Genomic_DNA"/>
</dbReference>
<proteinExistence type="predicted"/>
<evidence type="ECO:0000256" key="2">
    <source>
        <dbReference type="ARBA" id="ARBA00022692"/>
    </source>
</evidence>
<comment type="subcellular location">
    <subcellularLocation>
        <location evidence="1">Membrane</location>
        <topology evidence="1">Multi-pass membrane protein</topology>
    </subcellularLocation>
</comment>
<dbReference type="GO" id="GO:0000324">
    <property type="term" value="C:fungal-type vacuole"/>
    <property type="evidence" value="ECO:0007669"/>
    <property type="project" value="TreeGrafter"/>
</dbReference>
<evidence type="ECO:0000256" key="3">
    <source>
        <dbReference type="ARBA" id="ARBA00022989"/>
    </source>
</evidence>
<protein>
    <submittedName>
        <fullName evidence="7">Uncharacterized protein</fullName>
    </submittedName>
</protein>
<evidence type="ECO:0000313" key="8">
    <source>
        <dbReference type="Proteomes" id="UP001342314"/>
    </source>
</evidence>
<feature type="transmembrane region" description="Helical" evidence="6">
    <location>
        <begin position="118"/>
        <end position="136"/>
    </location>
</feature>
<feature type="region of interest" description="Disordered" evidence="5">
    <location>
        <begin position="268"/>
        <end position="293"/>
    </location>
</feature>
<dbReference type="Proteomes" id="UP001342314">
    <property type="component" value="Unassembled WGS sequence"/>
</dbReference>
<feature type="transmembrane region" description="Helical" evidence="6">
    <location>
        <begin position="18"/>
        <end position="37"/>
    </location>
</feature>
<feature type="transmembrane region" description="Helical" evidence="6">
    <location>
        <begin position="239"/>
        <end position="258"/>
    </location>
</feature>
<dbReference type="GO" id="GO:0005886">
    <property type="term" value="C:plasma membrane"/>
    <property type="evidence" value="ECO:0007669"/>
    <property type="project" value="TreeGrafter"/>
</dbReference>
<dbReference type="InterPro" id="IPR007568">
    <property type="entry name" value="RTA1"/>
</dbReference>
<dbReference type="Pfam" id="PF04479">
    <property type="entry name" value="RTA1"/>
    <property type="match status" value="1"/>
</dbReference>
<keyword evidence="4 6" id="KW-0472">Membrane</keyword>
<dbReference type="AlphaFoldDB" id="A0AAV5GJQ9"/>
<dbReference type="PANTHER" id="PTHR31465:SF9">
    <property type="entry name" value="SPHINGOID LONG-CHAIN BASE TRANSPORTER RSB1"/>
    <property type="match status" value="1"/>
</dbReference>
<feature type="transmembrane region" description="Helical" evidence="6">
    <location>
        <begin position="156"/>
        <end position="180"/>
    </location>
</feature>
<keyword evidence="2 6" id="KW-0812">Transmembrane</keyword>
<comment type="caution">
    <text evidence="7">The sequence shown here is derived from an EMBL/GenBank/DDBJ whole genome shotgun (WGS) entry which is preliminary data.</text>
</comment>
<organism evidence="7 8">
    <name type="scientific">Rhodotorula paludigena</name>
    <dbReference type="NCBI Taxonomy" id="86838"/>
    <lineage>
        <taxon>Eukaryota</taxon>
        <taxon>Fungi</taxon>
        <taxon>Dikarya</taxon>
        <taxon>Basidiomycota</taxon>
        <taxon>Pucciniomycotina</taxon>
        <taxon>Microbotryomycetes</taxon>
        <taxon>Sporidiobolales</taxon>
        <taxon>Sporidiobolaceae</taxon>
        <taxon>Rhodotorula</taxon>
    </lineage>
</organism>
<name>A0AAV5GJQ9_9BASI</name>
<accession>A0AAV5GJQ9</accession>
<keyword evidence="8" id="KW-1185">Reference proteome</keyword>
<evidence type="ECO:0000256" key="5">
    <source>
        <dbReference type="SAM" id="MobiDB-lite"/>
    </source>
</evidence>
<feature type="transmembrane region" description="Helical" evidence="6">
    <location>
        <begin position="44"/>
        <end position="66"/>
    </location>
</feature>
<feature type="transmembrane region" description="Helical" evidence="6">
    <location>
        <begin position="201"/>
        <end position="219"/>
    </location>
</feature>
<sequence length="293" mass="32200">MSDDNRLDFNIYGYDPSLAAALIFLVAFSLITTVQLYRVCRSRIWWLSVLLFGGVAEIIGWVGRLWSSINVYRLEAFLIQTICLGLAPVFFSAAIYALLGVIIASIGPQYSLLRPRTYLLVFCTADLVSIVVQAVGGGMSATALATDTSPRTGSNVMVAGIAFQLFAMLVFSSLGVVVWLRARKDRSYRELDHPQKGNLSWLGWGLAWASLWIIVRGIYRTIELADGWTGHLIRNQPYFLVLDAAVMVLCQATFCFVWPNQGGAVYPGARDNGSDDGRTTPASTSPKQEKLGV</sequence>
<evidence type="ECO:0000256" key="4">
    <source>
        <dbReference type="ARBA" id="ARBA00023136"/>
    </source>
</evidence>
<dbReference type="PANTHER" id="PTHR31465">
    <property type="entry name" value="PROTEIN RTA1-RELATED"/>
    <property type="match status" value="1"/>
</dbReference>
<gene>
    <name evidence="7" type="ORF">Rhopal_002719-T1</name>
</gene>